<dbReference type="EMBL" id="FRDI01000004">
    <property type="protein sequence ID" value="SHN61679.1"/>
    <property type="molecule type" value="Genomic_DNA"/>
</dbReference>
<dbReference type="GO" id="GO:0033281">
    <property type="term" value="C:TAT protein transport complex"/>
    <property type="evidence" value="ECO:0007669"/>
    <property type="project" value="UniProtKB-UniRule"/>
</dbReference>
<dbReference type="HAMAP" id="MF_00237">
    <property type="entry name" value="TatB"/>
    <property type="match status" value="1"/>
</dbReference>
<name>A0A1M7ST75_9BACT</name>
<dbReference type="STRING" id="1121455.SAMN02745728_01249"/>
<evidence type="ECO:0000256" key="6">
    <source>
        <dbReference type="ARBA" id="ARBA00022989"/>
    </source>
</evidence>
<feature type="region of interest" description="Disordered" evidence="11">
    <location>
        <begin position="91"/>
        <end position="140"/>
    </location>
</feature>
<feature type="compositionally biased region" description="Polar residues" evidence="11">
    <location>
        <begin position="130"/>
        <end position="140"/>
    </location>
</feature>
<dbReference type="PANTHER" id="PTHR33162">
    <property type="entry name" value="SEC-INDEPENDENT PROTEIN TRANSLOCASE PROTEIN TATA, CHLOROPLASTIC"/>
    <property type="match status" value="1"/>
</dbReference>
<evidence type="ECO:0000313" key="13">
    <source>
        <dbReference type="Proteomes" id="UP000186469"/>
    </source>
</evidence>
<dbReference type="InterPro" id="IPR003369">
    <property type="entry name" value="TatA/B/E"/>
</dbReference>
<keyword evidence="6 9" id="KW-1133">Transmembrane helix</keyword>
<evidence type="ECO:0000256" key="11">
    <source>
        <dbReference type="SAM" id="MobiDB-lite"/>
    </source>
</evidence>
<dbReference type="PANTHER" id="PTHR33162:SF1">
    <property type="entry name" value="SEC-INDEPENDENT PROTEIN TRANSLOCASE PROTEIN TATA, CHLOROPLASTIC"/>
    <property type="match status" value="1"/>
</dbReference>
<keyword evidence="2 9" id="KW-0813">Transport</keyword>
<keyword evidence="4 9" id="KW-0812">Transmembrane</keyword>
<dbReference type="Gene3D" id="1.20.5.3310">
    <property type="match status" value="1"/>
</dbReference>
<keyword evidence="5 9" id="KW-0653">Protein transport</keyword>
<keyword evidence="3 9" id="KW-1003">Cell membrane</keyword>
<feature type="coiled-coil region" evidence="10">
    <location>
        <begin position="55"/>
        <end position="82"/>
    </location>
</feature>
<dbReference type="GO" id="GO:0043953">
    <property type="term" value="P:protein transport by the Tat complex"/>
    <property type="evidence" value="ECO:0007669"/>
    <property type="project" value="UniProtKB-UniRule"/>
</dbReference>
<evidence type="ECO:0000256" key="5">
    <source>
        <dbReference type="ARBA" id="ARBA00022927"/>
    </source>
</evidence>
<evidence type="ECO:0000313" key="12">
    <source>
        <dbReference type="EMBL" id="SHN61679.1"/>
    </source>
</evidence>
<sequence>MFGIGSSELLIILVVALLVLGPEHLPKIMRTVGKVMGDFRRITTDFQRTINTEVAVDEEKRIRREEKKAKQAAKEAARAELLAELKAEAEAKEAGLNSSVVTDKDETETQDSTILKDNSLEEKSNKLKTSETTTDNSGAV</sequence>
<evidence type="ECO:0000256" key="2">
    <source>
        <dbReference type="ARBA" id="ARBA00022448"/>
    </source>
</evidence>
<evidence type="ECO:0000256" key="8">
    <source>
        <dbReference type="ARBA" id="ARBA00023136"/>
    </source>
</evidence>
<evidence type="ECO:0000256" key="9">
    <source>
        <dbReference type="HAMAP-Rule" id="MF_00237"/>
    </source>
</evidence>
<dbReference type="RefSeq" id="WP_072696925.1">
    <property type="nucleotide sequence ID" value="NZ_FRDI01000004.1"/>
</dbReference>
<evidence type="ECO:0000256" key="1">
    <source>
        <dbReference type="ARBA" id="ARBA00004167"/>
    </source>
</evidence>
<evidence type="ECO:0000256" key="10">
    <source>
        <dbReference type="SAM" id="Coils"/>
    </source>
</evidence>
<evidence type="ECO:0000256" key="7">
    <source>
        <dbReference type="ARBA" id="ARBA00023010"/>
    </source>
</evidence>
<keyword evidence="7 9" id="KW-0811">Translocation</keyword>
<proteinExistence type="inferred from homology"/>
<keyword evidence="13" id="KW-1185">Reference proteome</keyword>
<keyword evidence="10" id="KW-0175">Coiled coil</keyword>
<organism evidence="12 13">
    <name type="scientific">Desulfovibrio litoralis DSM 11393</name>
    <dbReference type="NCBI Taxonomy" id="1121455"/>
    <lineage>
        <taxon>Bacteria</taxon>
        <taxon>Pseudomonadati</taxon>
        <taxon>Thermodesulfobacteriota</taxon>
        <taxon>Desulfovibrionia</taxon>
        <taxon>Desulfovibrionales</taxon>
        <taxon>Desulfovibrionaceae</taxon>
        <taxon>Desulfovibrio</taxon>
    </lineage>
</organism>
<comment type="similarity">
    <text evidence="9">Belongs to the TatB family.</text>
</comment>
<dbReference type="PRINTS" id="PR01506">
    <property type="entry name" value="TATBPROTEIN"/>
</dbReference>
<keyword evidence="8 9" id="KW-0472">Membrane</keyword>
<dbReference type="GO" id="GO:0008320">
    <property type="term" value="F:protein transmembrane transporter activity"/>
    <property type="evidence" value="ECO:0007669"/>
    <property type="project" value="UniProtKB-UniRule"/>
</dbReference>
<dbReference type="InterPro" id="IPR018448">
    <property type="entry name" value="TatB"/>
</dbReference>
<evidence type="ECO:0000256" key="3">
    <source>
        <dbReference type="ARBA" id="ARBA00022475"/>
    </source>
</evidence>
<evidence type="ECO:0000256" key="4">
    <source>
        <dbReference type="ARBA" id="ARBA00022692"/>
    </source>
</evidence>
<comment type="subcellular location">
    <subcellularLocation>
        <location evidence="9">Cell membrane</location>
        <topology evidence="9">Single-pass membrane protein</topology>
    </subcellularLocation>
    <subcellularLocation>
        <location evidence="1">Membrane</location>
        <topology evidence="1">Single-pass membrane protein</topology>
    </subcellularLocation>
</comment>
<dbReference type="NCBIfam" id="TIGR01410">
    <property type="entry name" value="tatB"/>
    <property type="match status" value="1"/>
</dbReference>
<accession>A0A1M7ST75</accession>
<gene>
    <name evidence="12" type="ORF">SAMN02745728_01249</name>
</gene>
<dbReference type="Pfam" id="PF02416">
    <property type="entry name" value="TatA_B_E"/>
    <property type="match status" value="1"/>
</dbReference>
<protein>
    <recommendedName>
        <fullName evidence="9">Sec-independent protein translocase protein TatB homolog</fullName>
    </recommendedName>
</protein>
<reference evidence="12 13" key="1">
    <citation type="submission" date="2016-12" db="EMBL/GenBank/DDBJ databases">
        <authorList>
            <person name="Song W.-J."/>
            <person name="Kurnit D.M."/>
        </authorList>
    </citation>
    <scope>NUCLEOTIDE SEQUENCE [LARGE SCALE GENOMIC DNA]</scope>
    <source>
        <strain evidence="12 13">DSM 11393</strain>
    </source>
</reference>
<dbReference type="Proteomes" id="UP000186469">
    <property type="component" value="Unassembled WGS sequence"/>
</dbReference>
<dbReference type="OrthoDB" id="9810561at2"/>
<feature type="compositionally biased region" description="Basic and acidic residues" evidence="11">
    <location>
        <begin position="118"/>
        <end position="129"/>
    </location>
</feature>
<dbReference type="AlphaFoldDB" id="A0A1M7ST75"/>